<dbReference type="PANTHER" id="PTHR46743">
    <property type="entry name" value="TEICHOIC ACIDS EXPORT ATP-BINDING PROTEIN TAGH"/>
    <property type="match status" value="1"/>
</dbReference>
<keyword evidence="11" id="KW-1185">Reference proteome</keyword>
<dbReference type="InterPro" id="IPR003646">
    <property type="entry name" value="SH3-like_bac-type"/>
</dbReference>
<proteinExistence type="inferred from homology"/>
<keyword evidence="7" id="KW-1133">Transmembrane helix</keyword>
<feature type="compositionally biased region" description="Polar residues" evidence="6">
    <location>
        <begin position="298"/>
        <end position="308"/>
    </location>
</feature>
<protein>
    <submittedName>
        <fullName evidence="10">Teichoic acids export ABC transporter ATP-binding subunit TagH</fullName>
    </submittedName>
</protein>
<keyword evidence="7" id="KW-0812">Transmembrane</keyword>
<keyword evidence="5" id="KW-1278">Translocase</keyword>
<dbReference type="GO" id="GO:0005524">
    <property type="term" value="F:ATP binding"/>
    <property type="evidence" value="ECO:0007669"/>
    <property type="project" value="UniProtKB-KW"/>
</dbReference>
<sequence length="599" mass="67485">MGKSVVLRHVAKKYKMYKKTSEKVKDIVLPKDYGEDFYALQDISFEAEQGDVIGIIGVNGSGKSTLSNIIAGIIPPTSGTIEINGHVSLIAIAAGLNNELTGRENIELKCLMLGFSKKEIKKLEPEIIEFAEIGKFIDQPVKSYSSGMKSRLGFAISVTVNPDILVIDEALSVGDQAFAEKCLDKMNSFKEQGKTIFFISHSIGQMKKFCEKALWIQYGKVEAYGPMSEVMPKYEKFLKEYKKMSKKERDELQWKAREKKKVIQDLEHEPDSQEKKTSKKAGDSLKAIEAQEEKKENNSVSAKSNPELSRTRRKKKKKTRKFFKTLVAIVLCLLIAVAALFLTKGPKQVIAEAKSLFKHIPYLSSTKKESPKKKSVPVPKKQKPKQPTNNNQQETFNLALVNVPQANVRDEASTSGHIMITAEMGDTFKILNQKTDPDAPDSRWVQVEIDSGERGWISQSIVETINSDKIKKKKDLPILNSILAERQLPATSKGLDDLFQKSYSDVRQTYLNQIINSGPTTFTIKNAEFHGQDDLLKTIKLQNIYQSLGKLKSEFGKEVFYDNKQAIYIYFINGFNIEMAFDGVNDKVKNLEISVLPRK</sequence>
<evidence type="ECO:0000256" key="2">
    <source>
        <dbReference type="ARBA" id="ARBA00022448"/>
    </source>
</evidence>
<feature type="domain" description="ABC transporter" evidence="8">
    <location>
        <begin position="22"/>
        <end position="243"/>
    </location>
</feature>
<comment type="similarity">
    <text evidence="1">Belongs to the ABC transporter superfamily.</text>
</comment>
<dbReference type="Proteomes" id="UP001596022">
    <property type="component" value="Unassembled WGS sequence"/>
</dbReference>
<keyword evidence="2" id="KW-0813">Transport</keyword>
<dbReference type="RefSeq" id="WP_376847554.1">
    <property type="nucleotide sequence ID" value="NZ_JBHSFW010000022.1"/>
</dbReference>
<evidence type="ECO:0000313" key="10">
    <source>
        <dbReference type="EMBL" id="MFC4620443.1"/>
    </source>
</evidence>
<feature type="compositionally biased region" description="Basic and acidic residues" evidence="6">
    <location>
        <begin position="263"/>
        <end position="283"/>
    </location>
</feature>
<dbReference type="Gene3D" id="2.30.30.40">
    <property type="entry name" value="SH3 Domains"/>
    <property type="match status" value="1"/>
</dbReference>
<name>A0ABV9GR05_9BACL</name>
<feature type="region of interest" description="Disordered" evidence="6">
    <location>
        <begin position="263"/>
        <end position="316"/>
    </location>
</feature>
<dbReference type="InterPro" id="IPR050683">
    <property type="entry name" value="Bact_Polysacc_Export_ATP-bd"/>
</dbReference>
<evidence type="ECO:0000256" key="4">
    <source>
        <dbReference type="ARBA" id="ARBA00022840"/>
    </source>
</evidence>
<dbReference type="CDD" id="cd03220">
    <property type="entry name" value="ABC_KpsT_Wzt"/>
    <property type="match status" value="1"/>
</dbReference>
<dbReference type="InterPro" id="IPR003593">
    <property type="entry name" value="AAA+_ATPase"/>
</dbReference>
<evidence type="ECO:0000256" key="3">
    <source>
        <dbReference type="ARBA" id="ARBA00022741"/>
    </source>
</evidence>
<feature type="region of interest" description="Disordered" evidence="6">
    <location>
        <begin position="367"/>
        <end position="393"/>
    </location>
</feature>
<dbReference type="EMBL" id="JBHSFW010000022">
    <property type="protein sequence ID" value="MFC4620443.1"/>
    <property type="molecule type" value="Genomic_DNA"/>
</dbReference>
<dbReference type="PROSITE" id="PS51781">
    <property type="entry name" value="SH3B"/>
    <property type="match status" value="1"/>
</dbReference>
<dbReference type="Pfam" id="PF00005">
    <property type="entry name" value="ABC_tran"/>
    <property type="match status" value="1"/>
</dbReference>
<dbReference type="Pfam" id="PF08239">
    <property type="entry name" value="SH3_3"/>
    <property type="match status" value="1"/>
</dbReference>
<keyword evidence="4 10" id="KW-0067">ATP-binding</keyword>
<dbReference type="InterPro" id="IPR017871">
    <property type="entry name" value="ABC_transporter-like_CS"/>
</dbReference>
<feature type="compositionally biased region" description="Basic residues" evidence="6">
    <location>
        <begin position="370"/>
        <end position="384"/>
    </location>
</feature>
<feature type="transmembrane region" description="Helical" evidence="7">
    <location>
        <begin position="322"/>
        <end position="342"/>
    </location>
</feature>
<dbReference type="InterPro" id="IPR015860">
    <property type="entry name" value="ABC_transpr_TagH-like"/>
</dbReference>
<dbReference type="InterPro" id="IPR027417">
    <property type="entry name" value="P-loop_NTPase"/>
</dbReference>
<evidence type="ECO:0000256" key="6">
    <source>
        <dbReference type="SAM" id="MobiDB-lite"/>
    </source>
</evidence>
<accession>A0ABV9GR05</accession>
<feature type="domain" description="SH3b" evidence="9">
    <location>
        <begin position="396"/>
        <end position="466"/>
    </location>
</feature>
<gene>
    <name evidence="10" type="primary">tagH</name>
    <name evidence="10" type="ORF">ACFO4N_17220</name>
</gene>
<dbReference type="SMART" id="SM00382">
    <property type="entry name" value="AAA"/>
    <property type="match status" value="1"/>
</dbReference>
<reference evidence="11" key="1">
    <citation type="journal article" date="2019" name="Int. J. Syst. Evol. Microbiol.">
        <title>The Global Catalogue of Microorganisms (GCM) 10K type strain sequencing project: providing services to taxonomists for standard genome sequencing and annotation.</title>
        <authorList>
            <consortium name="The Broad Institute Genomics Platform"/>
            <consortium name="The Broad Institute Genome Sequencing Center for Infectious Disease"/>
            <person name="Wu L."/>
            <person name="Ma J."/>
        </authorList>
    </citation>
    <scope>NUCLEOTIDE SEQUENCE [LARGE SCALE GENOMIC DNA]</scope>
    <source>
        <strain evidence="11">CGMCC 1.16306</strain>
    </source>
</reference>
<evidence type="ECO:0000256" key="7">
    <source>
        <dbReference type="SAM" id="Phobius"/>
    </source>
</evidence>
<evidence type="ECO:0000259" key="8">
    <source>
        <dbReference type="PROSITE" id="PS50893"/>
    </source>
</evidence>
<evidence type="ECO:0000259" key="9">
    <source>
        <dbReference type="PROSITE" id="PS51781"/>
    </source>
</evidence>
<dbReference type="SUPFAM" id="SSF52540">
    <property type="entry name" value="P-loop containing nucleoside triphosphate hydrolases"/>
    <property type="match status" value="1"/>
</dbReference>
<dbReference type="Gene3D" id="3.40.50.300">
    <property type="entry name" value="P-loop containing nucleotide triphosphate hydrolases"/>
    <property type="match status" value="1"/>
</dbReference>
<comment type="caution">
    <text evidence="10">The sequence shown here is derived from an EMBL/GenBank/DDBJ whole genome shotgun (WGS) entry which is preliminary data.</text>
</comment>
<dbReference type="PANTHER" id="PTHR46743:SF2">
    <property type="entry name" value="TEICHOIC ACIDS EXPORT ATP-BINDING PROTEIN TAGH"/>
    <property type="match status" value="1"/>
</dbReference>
<keyword evidence="3" id="KW-0547">Nucleotide-binding</keyword>
<evidence type="ECO:0000256" key="5">
    <source>
        <dbReference type="ARBA" id="ARBA00022967"/>
    </source>
</evidence>
<dbReference type="InterPro" id="IPR003439">
    <property type="entry name" value="ABC_transporter-like_ATP-bd"/>
</dbReference>
<dbReference type="PROSITE" id="PS00211">
    <property type="entry name" value="ABC_TRANSPORTER_1"/>
    <property type="match status" value="1"/>
</dbReference>
<organism evidence="10 11">
    <name type="scientific">Camelliibacillus cellulosilyticus</name>
    <dbReference type="NCBI Taxonomy" id="2174486"/>
    <lineage>
        <taxon>Bacteria</taxon>
        <taxon>Bacillati</taxon>
        <taxon>Bacillota</taxon>
        <taxon>Bacilli</taxon>
        <taxon>Bacillales</taxon>
        <taxon>Sporolactobacillaceae</taxon>
        <taxon>Camelliibacillus</taxon>
    </lineage>
</organism>
<evidence type="ECO:0000313" key="11">
    <source>
        <dbReference type="Proteomes" id="UP001596022"/>
    </source>
</evidence>
<keyword evidence="7" id="KW-0472">Membrane</keyword>
<dbReference type="NCBIfam" id="NF010066">
    <property type="entry name" value="PRK13546.1"/>
    <property type="match status" value="1"/>
</dbReference>
<dbReference type="PROSITE" id="PS50893">
    <property type="entry name" value="ABC_TRANSPORTER_2"/>
    <property type="match status" value="1"/>
</dbReference>
<evidence type="ECO:0000256" key="1">
    <source>
        <dbReference type="ARBA" id="ARBA00005417"/>
    </source>
</evidence>